<sequence length="124" mass="13432">MTQVAVLQPVEDVSVDQDELARIYIQMESADEIVAKHIQDLARCLPSAMDLFADGNLDDLQTCNSIISKISASIGMTTLSRVAQDVSTCCVSGDVAALAATLSRLVRIGECSLHEIWELQQLPI</sequence>
<reference evidence="1 2" key="1">
    <citation type="submission" date="2018-03" db="EMBL/GenBank/DDBJ databases">
        <title>Genomic Encyclopedia of Archaeal and Bacterial Type Strains, Phase II (KMG-II): from individual species to whole genera.</title>
        <authorList>
            <person name="Goeker M."/>
        </authorList>
    </citation>
    <scope>NUCLEOTIDE SEQUENCE [LARGE SCALE GENOMIC DNA]</scope>
    <source>
        <strain evidence="1 2">DSM 100673</strain>
    </source>
</reference>
<dbReference type="GO" id="GO:0000160">
    <property type="term" value="P:phosphorelay signal transduction system"/>
    <property type="evidence" value="ECO:0007669"/>
    <property type="project" value="InterPro"/>
</dbReference>
<dbReference type="InterPro" id="IPR036641">
    <property type="entry name" value="HPT_dom_sf"/>
</dbReference>
<protein>
    <recommendedName>
        <fullName evidence="3">Hpt domain-containing protein</fullName>
    </recommendedName>
</protein>
<organism evidence="1 2">
    <name type="scientific">Shimia abyssi</name>
    <dbReference type="NCBI Taxonomy" id="1662395"/>
    <lineage>
        <taxon>Bacteria</taxon>
        <taxon>Pseudomonadati</taxon>
        <taxon>Pseudomonadota</taxon>
        <taxon>Alphaproteobacteria</taxon>
        <taxon>Rhodobacterales</taxon>
        <taxon>Roseobacteraceae</taxon>
    </lineage>
</organism>
<evidence type="ECO:0000313" key="1">
    <source>
        <dbReference type="EMBL" id="PSL22325.1"/>
    </source>
</evidence>
<dbReference type="SUPFAM" id="SSF47226">
    <property type="entry name" value="Histidine-containing phosphotransfer domain, HPT domain"/>
    <property type="match status" value="1"/>
</dbReference>
<evidence type="ECO:0000313" key="2">
    <source>
        <dbReference type="Proteomes" id="UP000240418"/>
    </source>
</evidence>
<name>A0A2P8FKX4_9RHOB</name>
<dbReference type="AlphaFoldDB" id="A0A2P8FKX4"/>
<proteinExistence type="predicted"/>
<evidence type="ECO:0008006" key="3">
    <source>
        <dbReference type="Google" id="ProtNLM"/>
    </source>
</evidence>
<dbReference type="EMBL" id="PYGJ01000001">
    <property type="protein sequence ID" value="PSL22325.1"/>
    <property type="molecule type" value="Genomic_DNA"/>
</dbReference>
<dbReference type="RefSeq" id="WP_106606984.1">
    <property type="nucleotide sequence ID" value="NZ_PYGJ01000001.1"/>
</dbReference>
<gene>
    <name evidence="1" type="ORF">CLV88_101752</name>
</gene>
<comment type="caution">
    <text evidence="1">The sequence shown here is derived from an EMBL/GenBank/DDBJ whole genome shotgun (WGS) entry which is preliminary data.</text>
</comment>
<accession>A0A2P8FKX4</accession>
<dbReference type="Proteomes" id="UP000240418">
    <property type="component" value="Unassembled WGS sequence"/>
</dbReference>
<keyword evidence="2" id="KW-1185">Reference proteome</keyword>
<dbReference type="OrthoDB" id="7873775at2"/>